<feature type="domain" description="TRF2/HOY1 PH-like" evidence="2">
    <location>
        <begin position="1738"/>
        <end position="1847"/>
    </location>
</feature>
<feature type="region of interest" description="Disordered" evidence="1">
    <location>
        <begin position="82"/>
        <end position="103"/>
    </location>
</feature>
<evidence type="ECO:0000256" key="1">
    <source>
        <dbReference type="SAM" id="MobiDB-lite"/>
    </source>
</evidence>
<feature type="region of interest" description="Disordered" evidence="1">
    <location>
        <begin position="1"/>
        <end position="57"/>
    </location>
</feature>
<dbReference type="InterPro" id="IPR057939">
    <property type="entry name" value="TRF2_HOY1_PH"/>
</dbReference>
<dbReference type="Pfam" id="PF24818">
    <property type="entry name" value="PH_TRF2_HOY1"/>
    <property type="match status" value="4"/>
</dbReference>
<dbReference type="PANTHER" id="PTHR33494">
    <property type="entry name" value="OS02G0793800 PROTEIN"/>
    <property type="match status" value="1"/>
</dbReference>
<feature type="domain" description="TRF2/HOY1 PH-like" evidence="2">
    <location>
        <begin position="1184"/>
        <end position="1293"/>
    </location>
</feature>
<evidence type="ECO:0000313" key="3">
    <source>
        <dbReference type="EMBL" id="KAG6491455.1"/>
    </source>
</evidence>
<accession>A0A8J5FMK8</accession>
<name>A0A8J5FMK8_ZINOF</name>
<feature type="region of interest" description="Disordered" evidence="1">
    <location>
        <begin position="1067"/>
        <end position="1092"/>
    </location>
</feature>
<proteinExistence type="predicted"/>
<gene>
    <name evidence="3" type="ORF">ZIOFF_052806</name>
</gene>
<evidence type="ECO:0000259" key="2">
    <source>
        <dbReference type="Pfam" id="PF24818"/>
    </source>
</evidence>
<protein>
    <recommendedName>
        <fullName evidence="2">TRF2/HOY1 PH-like domain-containing protein</fullName>
    </recommendedName>
</protein>
<keyword evidence="4" id="KW-1185">Reference proteome</keyword>
<feature type="region of interest" description="Disordered" evidence="1">
    <location>
        <begin position="554"/>
        <end position="577"/>
    </location>
</feature>
<feature type="domain" description="TRF2/HOY1 PH-like" evidence="2">
    <location>
        <begin position="618"/>
        <end position="718"/>
    </location>
</feature>
<feature type="domain" description="TRF2/HOY1 PH-like" evidence="2">
    <location>
        <begin position="210"/>
        <end position="304"/>
    </location>
</feature>
<feature type="compositionally biased region" description="Polar residues" evidence="1">
    <location>
        <begin position="1"/>
        <end position="17"/>
    </location>
</feature>
<feature type="region of interest" description="Disordered" evidence="1">
    <location>
        <begin position="2098"/>
        <end position="2117"/>
    </location>
</feature>
<feature type="compositionally biased region" description="Basic and acidic residues" evidence="1">
    <location>
        <begin position="27"/>
        <end position="37"/>
    </location>
</feature>
<dbReference type="Proteomes" id="UP000734854">
    <property type="component" value="Unassembled WGS sequence"/>
</dbReference>
<sequence length="2148" mass="242150">MDWSSVSSKRQADSTPHSAPPPPAGKLEVEEPLYEKRVRLHKRARDTSTSSEQRKSCEEAAELGVLRFLLWVSFGGMDWSSVSSKHRADSTPHSAPPPPTGKLEVEEPLYEKRVRLHKRARDTSTSSEQVIPAPDTTLLQAVYNNLLGKPEPLGLRLKKSPSIHMMLSQSKAGAFHEFFMGDLVHSNSHMFLSSNPLPNWLTLWRSSLCSIGKQFVTRYEGDLMAKCYFAKIEFHWSDITAIKAVFFDGGHGALDIVLARPPLFFREIDPQPRKHIQWQTTQDFTNGQAHIHRRHLLQCPQTSLSKNFEKLINCDPHLKLLSQQPDIILESPYFDPLLNQQPDIILESPYFDPLLSQQPDIILESPYFDPLLSQQPDIILESPYFDPLLSQQPDIILESPYFDPQYSDILLASPYFDPQYSVLDGQSDFKSHINDVIKDDSKTTFSGFYEPGPPCATSSISNKTETQDSFWRTPAFDSQCTPSPCSVEELASGNTSLPCDALFDEDFISQLLDFDFQPPSAASDEQSNIPKVNSRCCLLQQDTVAGMTINAQLNDQDGSADDAQAGAGSYDESYSTPEPEQSFLEFMKIPRIASFPRTTCSGNSCSMAARPSSPLEPLYEGDLVAKCYFAKRKLLWEFLEGGVKSKIEFHWSDITAIKAVFFDGGHGALDIVLARPPLFFREIDPQPRKHIQWQATQDFTNGQACIHRHLVQCPQTSLSKNFEKLINCDPHLKLLSQQPDIILESPYFDPLLNHQPDIILESPYFDPLLSQQPDIILESPYFDPLLSQQPDIILESPYFDPQYSDIILASPYFDPQYSILEGQSDFKSHIYDTETQDSFWRTPAFDSQYTPSLCSVEELASKNTPLPCDALFNKEDFILQFLDIDSQSPSAASDEQSIIPKVNSRCCLLQQDTVASMTINAQLNDQDGSADDAQAGAGSYDESYSTPETQCRLVNKSECIALPLPELLQQIVCHLRPPLPAHLLQQGPVGQNVWFSSMSNTTSTAASSCRSSDRLSMARSESDCARMASATSLEVNPGRRRVKAAEKQGVLRFLLWISSGGMNWSSISSKRRADSTPHSAPPPPAEKLEVEEPLYEKRVRLHKRAIDTSTSSEQAVYNNLLGEPEPLGLRLRKSPSIQMMLSQSKAGAFHEFFMGDLVHSNSHMFLSSNPLPYWFSLWRSSLCSIGKQFVTRFEGDLVAKCYFAKRKLLWEFLEGGLKSKIEFHWSDITAIKAIFFEGGHGALDIVLARPPLFFREIDPQPRKHIQWQATQDFTNGQACIHRRHLLQCPQTSLRKNFEKLINCDPHLKLLSQQPDLILESPYFDPLLNQQPDIILESPYFNLLLTSLYFDPQYSVLEGQSDFKSHIYDVIKDDSRTTFSDFYEPGPPCATSSISNKTETQDSFWRTPAFDSQYSPSPCSVEELASGNTPLPCDALFDEEDFISQLLDFDFQLLLLLLINNPSSRWTIPFAACSSKILWPTPVQAGQQVGVHPSFHGALPLLELLQQIVCHLRPPLPAHLLQQGPVGQNVRFSSMSNTTSTAASSRRSSDRLQITAMYIVAVGTSAFDLFSIHPFWQKPLHDVTVGAWRDQSPIAHEWLRLRHWRMDWSSVSSKRRVDSTPHSAPPPPARKMEVEEPLYEKHVRLHKRARDTSTSSEQVIPAPDTTLLQAVYNNLLGEPEPLGLRLRKSPSIHMMLSQSKAGAFHEFFMGDLVHSNSHMFLSSNPLPNWLTLWRSSLCSIGKQFVTRYEGDLMAKCYFAKRKLLWEFLEGGVKSKIEFHWSDITAIKAVFFDGGHGALDIVLARPPLFFREIDPQPRKHIQWQATQDFTNGQAHIHRRHLLQCPQTSLSKNFEKLINCDPHLKLLSQQPDIILESPYFDPLLNQQPDIMLESPYFDPQLSQQPDIILESPYFDPLLSQQPDIILESPYFDPLFSQQPDIILESPYFDPQYSDILLASPYFDPQYSVLDGQSDFKSHINDVIKDDSKTTFSGFYEPGPPCATSSISNKTETQDSFWRTPAFDSQCTPSPCSVEELASGNTSLPCDALFDEDFISQLLDFDFQPPSAASDEQSNIPKVNSRCCLLQQDTVAGMTINAQLNDQDGSADDAQAGAGSYDESYSTPEAEQSFLEFMKIPRIASFPRVLSQSYLS</sequence>
<dbReference type="PANTHER" id="PTHR33494:SF1">
    <property type="entry name" value="C2H2-TYPE DOMAIN-CONTAINING PROTEIN-RELATED"/>
    <property type="match status" value="1"/>
</dbReference>
<reference evidence="3 4" key="1">
    <citation type="submission" date="2020-08" db="EMBL/GenBank/DDBJ databases">
        <title>Plant Genome Project.</title>
        <authorList>
            <person name="Zhang R.-G."/>
        </authorList>
    </citation>
    <scope>NUCLEOTIDE SEQUENCE [LARGE SCALE GENOMIC DNA]</scope>
    <source>
        <tissue evidence="3">Rhizome</tissue>
    </source>
</reference>
<feature type="compositionally biased region" description="Low complexity" evidence="1">
    <location>
        <begin position="2098"/>
        <end position="2112"/>
    </location>
</feature>
<dbReference type="EMBL" id="JACMSC010000014">
    <property type="protein sequence ID" value="KAG6491455.1"/>
    <property type="molecule type" value="Genomic_DNA"/>
</dbReference>
<feature type="compositionally biased region" description="Low complexity" evidence="1">
    <location>
        <begin position="555"/>
        <end position="569"/>
    </location>
</feature>
<organism evidence="3 4">
    <name type="scientific">Zingiber officinale</name>
    <name type="common">Ginger</name>
    <name type="synonym">Amomum zingiber</name>
    <dbReference type="NCBI Taxonomy" id="94328"/>
    <lineage>
        <taxon>Eukaryota</taxon>
        <taxon>Viridiplantae</taxon>
        <taxon>Streptophyta</taxon>
        <taxon>Embryophyta</taxon>
        <taxon>Tracheophyta</taxon>
        <taxon>Spermatophyta</taxon>
        <taxon>Magnoliopsida</taxon>
        <taxon>Liliopsida</taxon>
        <taxon>Zingiberales</taxon>
        <taxon>Zingiberaceae</taxon>
        <taxon>Zingiber</taxon>
    </lineage>
</organism>
<comment type="caution">
    <text evidence="3">The sequence shown here is derived from an EMBL/GenBank/DDBJ whole genome shotgun (WGS) entry which is preliminary data.</text>
</comment>
<evidence type="ECO:0000313" key="4">
    <source>
        <dbReference type="Proteomes" id="UP000734854"/>
    </source>
</evidence>